<keyword evidence="5 7" id="KW-1133">Transmembrane helix</keyword>
<protein>
    <submittedName>
        <fullName evidence="8">EscT/YscT/HrcT family type III secretion system export apparatus protein</fullName>
    </submittedName>
</protein>
<dbReference type="PRINTS" id="PR00953">
    <property type="entry name" value="TYPE3IMRPROT"/>
</dbReference>
<dbReference type="NCBIfam" id="TIGR01401">
    <property type="entry name" value="fliR_like_III"/>
    <property type="match status" value="1"/>
</dbReference>
<proteinExistence type="inferred from homology"/>
<feature type="transmembrane region" description="Helical" evidence="7">
    <location>
        <begin position="47"/>
        <end position="67"/>
    </location>
</feature>
<gene>
    <name evidence="8" type="ORF">BWP39_22680</name>
</gene>
<dbReference type="PANTHER" id="PTHR30065">
    <property type="entry name" value="FLAGELLAR BIOSYNTHETIC PROTEIN FLIR"/>
    <property type="match status" value="1"/>
</dbReference>
<keyword evidence="6 7" id="KW-0472">Membrane</keyword>
<reference evidence="8 9" key="1">
    <citation type="submission" date="2017-01" db="EMBL/GenBank/DDBJ databases">
        <title>Whole-Genome Shotgun Sequencing of Two beta-Proteobacterial Species in Search of the Bulgecin Biosynthetic Cluster.</title>
        <authorList>
            <person name="Horsman M.E."/>
            <person name="Marous D.R."/>
            <person name="Li R."/>
            <person name="Oliver R.A."/>
            <person name="Byun B."/>
            <person name="Emrich S.J."/>
            <person name="Boggess B."/>
            <person name="Townsend C.A."/>
            <person name="Mobashery S."/>
        </authorList>
    </citation>
    <scope>NUCLEOTIDE SEQUENCE [LARGE SCALE GENOMIC DNA]</scope>
    <source>
        <strain evidence="8 9">ATCC 31363</strain>
    </source>
</reference>
<dbReference type="OrthoDB" id="9807748at2"/>
<dbReference type="GO" id="GO:0006605">
    <property type="term" value="P:protein targeting"/>
    <property type="evidence" value="ECO:0007669"/>
    <property type="project" value="UniProtKB-UniRule"/>
</dbReference>
<dbReference type="Proteomes" id="UP000218022">
    <property type="component" value="Unassembled WGS sequence"/>
</dbReference>
<comment type="caution">
    <text evidence="8">The sequence shown here is derived from an EMBL/GenBank/DDBJ whole genome shotgun (WGS) entry which is preliminary data.</text>
</comment>
<evidence type="ECO:0000256" key="6">
    <source>
        <dbReference type="ARBA" id="ARBA00023136"/>
    </source>
</evidence>
<dbReference type="InterPro" id="IPR006304">
    <property type="entry name" value="T3SS_SpaR/YscT"/>
</dbReference>
<feature type="transmembrane region" description="Helical" evidence="7">
    <location>
        <begin position="73"/>
        <end position="98"/>
    </location>
</feature>
<evidence type="ECO:0000256" key="4">
    <source>
        <dbReference type="ARBA" id="ARBA00022692"/>
    </source>
</evidence>
<dbReference type="AlphaFoldDB" id="A0A2A4EP88"/>
<evidence type="ECO:0000256" key="5">
    <source>
        <dbReference type="ARBA" id="ARBA00022989"/>
    </source>
</evidence>
<evidence type="ECO:0000313" key="9">
    <source>
        <dbReference type="Proteomes" id="UP000218022"/>
    </source>
</evidence>
<dbReference type="GO" id="GO:0005886">
    <property type="term" value="C:plasma membrane"/>
    <property type="evidence" value="ECO:0007669"/>
    <property type="project" value="UniProtKB-SubCell"/>
</dbReference>
<feature type="transmembrane region" description="Helical" evidence="7">
    <location>
        <begin position="191"/>
        <end position="209"/>
    </location>
</feature>
<feature type="transmembrane region" description="Helical" evidence="7">
    <location>
        <begin position="14"/>
        <end position="35"/>
    </location>
</feature>
<evidence type="ECO:0000256" key="3">
    <source>
        <dbReference type="ARBA" id="ARBA00022475"/>
    </source>
</evidence>
<evidence type="ECO:0000256" key="2">
    <source>
        <dbReference type="ARBA" id="ARBA00009772"/>
    </source>
</evidence>
<dbReference type="InterPro" id="IPR002010">
    <property type="entry name" value="T3SS_IM_R"/>
</dbReference>
<sequence length="263" mass="28399">MAIGHDDIAALQAAVHPVLLVMPRLLPMMLIMPVFNAQIMTPLARNGLIVVLATFTAPLIDYSTMAAVPYGMWLVLCVKEMLIGVLLGFAFSAMLWAIGNVGHLIDFQTGSGNFAFFDPVAGDQSGPTAVFLNLLACTLFVTGGGLHVMLDMLFQSYRLWPVASLLPDSQRMMEEFALRATDSIMQASVKLAAPVIIVLVLVELGLSLIGRSVTQLNVFLISQPVKGVIALLMMALFLYFVYGSLHAYLGPDGPLFALLRATL</sequence>
<comment type="similarity">
    <text evidence="2 7">Belongs to the FliR/MopE/SpaR family.</text>
</comment>
<feature type="transmembrane region" description="Helical" evidence="7">
    <location>
        <begin position="229"/>
        <end position="249"/>
    </location>
</feature>
<dbReference type="EMBL" id="MTZV01000006">
    <property type="protein sequence ID" value="PCE22487.1"/>
    <property type="molecule type" value="Genomic_DNA"/>
</dbReference>
<keyword evidence="4 7" id="KW-0812">Transmembrane</keyword>
<accession>A0A2A4EP88</accession>
<name>A0A2A4EP88_9BURK</name>
<keyword evidence="3 7" id="KW-1003">Cell membrane</keyword>
<dbReference type="Pfam" id="PF01311">
    <property type="entry name" value="Bac_export_1"/>
    <property type="match status" value="1"/>
</dbReference>
<evidence type="ECO:0000256" key="1">
    <source>
        <dbReference type="ARBA" id="ARBA00004651"/>
    </source>
</evidence>
<evidence type="ECO:0000313" key="8">
    <source>
        <dbReference type="EMBL" id="PCE22487.1"/>
    </source>
</evidence>
<evidence type="ECO:0000256" key="7">
    <source>
        <dbReference type="RuleBase" id="RU362072"/>
    </source>
</evidence>
<dbReference type="PANTHER" id="PTHR30065:SF1">
    <property type="entry name" value="SURFACE PRESENTATION OF ANTIGENS PROTEIN SPAR"/>
    <property type="match status" value="1"/>
</dbReference>
<feature type="transmembrane region" description="Helical" evidence="7">
    <location>
        <begin position="130"/>
        <end position="150"/>
    </location>
</feature>
<organism evidence="8 9">
    <name type="scientific">Paraburkholderia acidicola</name>
    <dbReference type="NCBI Taxonomy" id="1912599"/>
    <lineage>
        <taxon>Bacteria</taxon>
        <taxon>Pseudomonadati</taxon>
        <taxon>Pseudomonadota</taxon>
        <taxon>Betaproteobacteria</taxon>
        <taxon>Burkholderiales</taxon>
        <taxon>Burkholderiaceae</taxon>
        <taxon>Paraburkholderia</taxon>
    </lineage>
</organism>
<comment type="subcellular location">
    <subcellularLocation>
        <location evidence="1 7">Cell membrane</location>
        <topology evidence="1 7">Multi-pass membrane protein</topology>
    </subcellularLocation>
</comment>
<dbReference type="RefSeq" id="WP_096724273.1">
    <property type="nucleotide sequence ID" value="NZ_MTZV01000006.1"/>
</dbReference>